<evidence type="ECO:0000313" key="2">
    <source>
        <dbReference type="EMBL" id="GLD50647.1"/>
    </source>
</evidence>
<comment type="caution">
    <text evidence="2">The sequence shown here is derived from an EMBL/GenBank/DDBJ whole genome shotgun (WGS) entry which is preliminary data.</text>
</comment>
<dbReference type="Proteomes" id="UP001279410">
    <property type="component" value="Unassembled WGS sequence"/>
</dbReference>
<feature type="region of interest" description="Disordered" evidence="1">
    <location>
        <begin position="95"/>
        <end position="123"/>
    </location>
</feature>
<proteinExistence type="predicted"/>
<feature type="compositionally biased region" description="Polar residues" evidence="1">
    <location>
        <begin position="194"/>
        <end position="214"/>
    </location>
</feature>
<evidence type="ECO:0000313" key="3">
    <source>
        <dbReference type="Proteomes" id="UP001279410"/>
    </source>
</evidence>
<accession>A0AAD3MB50</accession>
<organism evidence="2 3">
    <name type="scientific">Lates japonicus</name>
    <name type="common">Japanese lates</name>
    <dbReference type="NCBI Taxonomy" id="270547"/>
    <lineage>
        <taxon>Eukaryota</taxon>
        <taxon>Metazoa</taxon>
        <taxon>Chordata</taxon>
        <taxon>Craniata</taxon>
        <taxon>Vertebrata</taxon>
        <taxon>Euteleostomi</taxon>
        <taxon>Actinopterygii</taxon>
        <taxon>Neopterygii</taxon>
        <taxon>Teleostei</taxon>
        <taxon>Neoteleostei</taxon>
        <taxon>Acanthomorphata</taxon>
        <taxon>Carangaria</taxon>
        <taxon>Carangaria incertae sedis</taxon>
        <taxon>Centropomidae</taxon>
        <taxon>Lates</taxon>
    </lineage>
</organism>
<dbReference type="EMBL" id="BRZM01000010">
    <property type="protein sequence ID" value="GLD50647.1"/>
    <property type="molecule type" value="Genomic_DNA"/>
</dbReference>
<name>A0AAD3MB50_LATJO</name>
<sequence length="253" mass="29523">MRAEQIYSEPTEVAVSERLTRSVNTKDTLTHIQPSADLFRVFEQTIVEYEEEIDRQRRLLDIVWKPEIRLHRTELPQQHVCKEEEVLTEQQLCNQERNSSLDQEEPEPPQIKEEQEEVCSSQEGEQLVLKQESQTFMLSLLLMRKVSTVKQNQTVSSSPLTTLQLRARLGRGSQHVDLQDQLHKCRDKDKRGDCSTSHRNNEHNSPTTETHCNTQTELPQQHVCKEEEVLTEQQLCKLVEEPQSDQEELEPTD</sequence>
<protein>
    <submittedName>
        <fullName evidence="2">Zinc finger protein 124-like isoform X1</fullName>
    </submittedName>
</protein>
<feature type="compositionally biased region" description="Basic and acidic residues" evidence="1">
    <location>
        <begin position="183"/>
        <end position="193"/>
    </location>
</feature>
<reference evidence="2" key="1">
    <citation type="submission" date="2022-08" db="EMBL/GenBank/DDBJ databases">
        <title>Genome sequencing of akame (Lates japonicus).</title>
        <authorList>
            <person name="Hashiguchi Y."/>
            <person name="Takahashi H."/>
        </authorList>
    </citation>
    <scope>NUCLEOTIDE SEQUENCE</scope>
    <source>
        <strain evidence="2">Kochi</strain>
    </source>
</reference>
<evidence type="ECO:0000256" key="1">
    <source>
        <dbReference type="SAM" id="MobiDB-lite"/>
    </source>
</evidence>
<keyword evidence="3" id="KW-1185">Reference proteome</keyword>
<dbReference type="AlphaFoldDB" id="A0AAD3MB50"/>
<gene>
    <name evidence="2" type="ORF">AKAME5_000381100</name>
</gene>
<feature type="region of interest" description="Disordered" evidence="1">
    <location>
        <begin position="183"/>
        <end position="214"/>
    </location>
</feature>